<feature type="active site" evidence="3">
    <location>
        <position position="132"/>
    </location>
</feature>
<dbReference type="Gene3D" id="3.30.2350.10">
    <property type="entry name" value="Pseudouridine synthase"/>
    <property type="match status" value="1"/>
</dbReference>
<dbReference type="PANTHER" id="PTHR21600:SF35">
    <property type="entry name" value="PSEUDOURIDINE SYNTHASE"/>
    <property type="match status" value="1"/>
</dbReference>
<proteinExistence type="inferred from homology"/>
<dbReference type="InterPro" id="IPR020103">
    <property type="entry name" value="PsdUridine_synth_cat_dom_sf"/>
</dbReference>
<dbReference type="OrthoDB" id="9807829at2"/>
<gene>
    <name evidence="6" type="ORF">FC80_GL001816</name>
</gene>
<comment type="function">
    <text evidence="4">Responsible for synthesis of pseudouridine from uracil.</text>
</comment>
<organism evidence="6 7">
    <name type="scientific">Liquorilactobacillus cacaonum DSM 21116</name>
    <dbReference type="NCBI Taxonomy" id="1423729"/>
    <lineage>
        <taxon>Bacteria</taxon>
        <taxon>Bacillati</taxon>
        <taxon>Bacillota</taxon>
        <taxon>Bacilli</taxon>
        <taxon>Lactobacillales</taxon>
        <taxon>Lactobacillaceae</taxon>
        <taxon>Liquorilactobacillus</taxon>
    </lineage>
</organism>
<evidence type="ECO:0000313" key="6">
    <source>
        <dbReference type="EMBL" id="KRM89993.1"/>
    </source>
</evidence>
<dbReference type="PANTHER" id="PTHR21600">
    <property type="entry name" value="MITOCHONDRIAL RNA PSEUDOURIDINE SYNTHASE"/>
    <property type="match status" value="1"/>
</dbReference>
<reference evidence="6 7" key="1">
    <citation type="journal article" date="2015" name="Genome Announc.">
        <title>Expanding the biotechnology potential of lactobacilli through comparative genomics of 213 strains and associated genera.</title>
        <authorList>
            <person name="Sun Z."/>
            <person name="Harris H.M."/>
            <person name="McCann A."/>
            <person name="Guo C."/>
            <person name="Argimon S."/>
            <person name="Zhang W."/>
            <person name="Yang X."/>
            <person name="Jeffery I.B."/>
            <person name="Cooney J.C."/>
            <person name="Kagawa T.F."/>
            <person name="Liu W."/>
            <person name="Song Y."/>
            <person name="Salvetti E."/>
            <person name="Wrobel A."/>
            <person name="Rasinkangas P."/>
            <person name="Parkhill J."/>
            <person name="Rea M.C."/>
            <person name="O'Sullivan O."/>
            <person name="Ritari J."/>
            <person name="Douillard F.P."/>
            <person name="Paul Ross R."/>
            <person name="Yang R."/>
            <person name="Briner A.E."/>
            <person name="Felis G.E."/>
            <person name="de Vos W.M."/>
            <person name="Barrangou R."/>
            <person name="Klaenhammer T.R."/>
            <person name="Caufield P.W."/>
            <person name="Cui Y."/>
            <person name="Zhang H."/>
            <person name="O'Toole P.W."/>
        </authorList>
    </citation>
    <scope>NUCLEOTIDE SEQUENCE [LARGE SCALE GENOMIC DNA]</scope>
    <source>
        <strain evidence="6 7">DSM 21116</strain>
    </source>
</reference>
<dbReference type="GO" id="GO:0140098">
    <property type="term" value="F:catalytic activity, acting on RNA"/>
    <property type="evidence" value="ECO:0007669"/>
    <property type="project" value="UniProtKB-ARBA"/>
</dbReference>
<dbReference type="AlphaFoldDB" id="A0A0R2CN93"/>
<dbReference type="GO" id="GO:0009982">
    <property type="term" value="F:pseudouridine synthase activity"/>
    <property type="evidence" value="ECO:0007669"/>
    <property type="project" value="InterPro"/>
</dbReference>
<dbReference type="PROSITE" id="PS01129">
    <property type="entry name" value="PSI_RLU"/>
    <property type="match status" value="1"/>
</dbReference>
<dbReference type="EC" id="5.4.99.-" evidence="4"/>
<dbReference type="RefSeq" id="WP_057829848.1">
    <property type="nucleotide sequence ID" value="NZ_AYZE01000017.1"/>
</dbReference>
<evidence type="ECO:0000256" key="4">
    <source>
        <dbReference type="RuleBase" id="RU362028"/>
    </source>
</evidence>
<comment type="catalytic activity">
    <reaction evidence="1 4">
        <text>a uridine in RNA = a pseudouridine in RNA</text>
        <dbReference type="Rhea" id="RHEA:48348"/>
        <dbReference type="Rhea" id="RHEA-COMP:12068"/>
        <dbReference type="Rhea" id="RHEA-COMP:12069"/>
        <dbReference type="ChEBI" id="CHEBI:65314"/>
        <dbReference type="ChEBI" id="CHEBI:65315"/>
    </reaction>
</comment>
<dbReference type="Pfam" id="PF00849">
    <property type="entry name" value="PseudoU_synth_2"/>
    <property type="match status" value="1"/>
</dbReference>
<sequence>MKFTWINEKNEQTVKKVLLEKGISQRLLSQVRRGEGSVLVDGISCKLSQKVLTKQQVSLILPQENNESVVAAKGELDVLYEDQNWLVINKPAGMTTVPGPSNRETTLVNYVKGYLIAKKEENTVPHIITRLDRFTSGIVLIAKNKIAQAMIDKVEPSNFEKKYLAIVEGKIKKTHDIIDAPIGRVGSNINRQVMPDGQRAITEYWLETQSDNYAAIKVKLHTGRTHQIRVHFSSIGHPLLGDELYGGDVTDLKRQALHASELCFVDPFTNQKIKIYSALPQDMSVFLQ</sequence>
<dbReference type="InterPro" id="IPR050188">
    <property type="entry name" value="RluA_PseudoU_synthase"/>
</dbReference>
<evidence type="ECO:0000256" key="3">
    <source>
        <dbReference type="PIRSR" id="PIRSR606225-1"/>
    </source>
</evidence>
<dbReference type="InterPro" id="IPR006225">
    <property type="entry name" value="PsdUridine_synth_RluC/D"/>
</dbReference>
<dbReference type="SUPFAM" id="SSF55120">
    <property type="entry name" value="Pseudouridine synthase"/>
    <property type="match status" value="1"/>
</dbReference>
<name>A0A0R2CN93_9LACO</name>
<dbReference type="InterPro" id="IPR006145">
    <property type="entry name" value="PsdUridine_synth_RsuA/RluA"/>
</dbReference>
<protein>
    <recommendedName>
        <fullName evidence="4">Pseudouridine synthase</fullName>
        <ecNumber evidence="4">5.4.99.-</ecNumber>
    </recommendedName>
</protein>
<comment type="similarity">
    <text evidence="2 4">Belongs to the pseudouridine synthase RluA family.</text>
</comment>
<accession>A0A0R2CN93</accession>
<keyword evidence="7" id="KW-1185">Reference proteome</keyword>
<evidence type="ECO:0000313" key="7">
    <source>
        <dbReference type="Proteomes" id="UP000051131"/>
    </source>
</evidence>
<evidence type="ECO:0000256" key="2">
    <source>
        <dbReference type="ARBA" id="ARBA00010876"/>
    </source>
</evidence>
<keyword evidence="4" id="KW-0413">Isomerase</keyword>
<dbReference type="CDD" id="cd02869">
    <property type="entry name" value="PseudoU_synth_RluA_like"/>
    <property type="match status" value="1"/>
</dbReference>
<comment type="caution">
    <text evidence="6">The sequence shown here is derived from an EMBL/GenBank/DDBJ whole genome shotgun (WGS) entry which is preliminary data.</text>
</comment>
<dbReference type="GO" id="GO:0000455">
    <property type="term" value="P:enzyme-directed rRNA pseudouridine synthesis"/>
    <property type="evidence" value="ECO:0007669"/>
    <property type="project" value="TreeGrafter"/>
</dbReference>
<feature type="domain" description="Pseudouridine synthase RsuA/RluA-like" evidence="5">
    <location>
        <begin position="84"/>
        <end position="234"/>
    </location>
</feature>
<evidence type="ECO:0000259" key="5">
    <source>
        <dbReference type="Pfam" id="PF00849"/>
    </source>
</evidence>
<evidence type="ECO:0000256" key="1">
    <source>
        <dbReference type="ARBA" id="ARBA00000073"/>
    </source>
</evidence>
<dbReference type="STRING" id="1423729.FC80_GL001816"/>
<dbReference type="NCBIfam" id="TIGR00005">
    <property type="entry name" value="rluA_subfam"/>
    <property type="match status" value="1"/>
</dbReference>
<dbReference type="GO" id="GO:0003723">
    <property type="term" value="F:RNA binding"/>
    <property type="evidence" value="ECO:0007669"/>
    <property type="project" value="InterPro"/>
</dbReference>
<dbReference type="PATRIC" id="fig|1423729.3.peg.1844"/>
<dbReference type="InterPro" id="IPR006224">
    <property type="entry name" value="PsdUridine_synth_RluA-like_CS"/>
</dbReference>
<dbReference type="Proteomes" id="UP000051131">
    <property type="component" value="Unassembled WGS sequence"/>
</dbReference>
<dbReference type="EMBL" id="AYZE01000017">
    <property type="protein sequence ID" value="KRM89993.1"/>
    <property type="molecule type" value="Genomic_DNA"/>
</dbReference>